<sequence>MGTNRQLCIGLSIATTWLLGRSIHLLNLYPIDFELQRGGK</sequence>
<evidence type="ECO:0000313" key="2">
    <source>
        <dbReference type="Proteomes" id="UP000280955"/>
    </source>
</evidence>
<keyword evidence="2" id="KW-1185">Reference proteome</keyword>
<organism evidence="1 2">
    <name type="scientific">Photorhabdus asymbiotica</name>
    <dbReference type="NCBI Taxonomy" id="291112"/>
    <lineage>
        <taxon>Bacteria</taxon>
        <taxon>Pseudomonadati</taxon>
        <taxon>Pseudomonadota</taxon>
        <taxon>Gammaproteobacteria</taxon>
        <taxon>Enterobacterales</taxon>
        <taxon>Morganellaceae</taxon>
        <taxon>Photorhabdus</taxon>
    </lineage>
</organism>
<reference evidence="1 2" key="1">
    <citation type="submission" date="2018-10" db="EMBL/GenBank/DDBJ databases">
        <title>Genomic Encyclopedia of Archaeal and Bacterial Type Strains, Phase II (KMG-II): from individual species to whole genera.</title>
        <authorList>
            <person name="Goeker M."/>
        </authorList>
    </citation>
    <scope>NUCLEOTIDE SEQUENCE [LARGE SCALE GENOMIC DNA]</scope>
    <source>
        <strain evidence="1 2">DSM 15149</strain>
    </source>
</reference>
<protein>
    <submittedName>
        <fullName evidence="1">Uncharacterized protein</fullName>
    </submittedName>
</protein>
<dbReference type="RefSeq" id="WP_269450449.1">
    <property type="nucleotide sequence ID" value="NC_012962.1"/>
</dbReference>
<accession>A0ABX9SLW6</accession>
<gene>
    <name evidence="1" type="ORF">BDD30_2518</name>
</gene>
<comment type="caution">
    <text evidence="1">The sequence shown here is derived from an EMBL/GenBank/DDBJ whole genome shotgun (WGS) entry which is preliminary data.</text>
</comment>
<dbReference type="Proteomes" id="UP000280955">
    <property type="component" value="Unassembled WGS sequence"/>
</dbReference>
<evidence type="ECO:0000313" key="1">
    <source>
        <dbReference type="EMBL" id="RKS57707.1"/>
    </source>
</evidence>
<dbReference type="EMBL" id="RBLJ01000003">
    <property type="protein sequence ID" value="RKS57707.1"/>
    <property type="molecule type" value="Genomic_DNA"/>
</dbReference>
<proteinExistence type="predicted"/>
<name>A0ABX9SLW6_9GAMM</name>